<protein>
    <submittedName>
        <fullName evidence="1">Uncharacterized protein</fullName>
    </submittedName>
</protein>
<sequence>MELFLLSISLCNVSQKGHTYIKKTFTKGSIMEFFLDIARKKGKRKSAVITALFRRVLGNPLGVPNTL</sequence>
<evidence type="ECO:0000313" key="1">
    <source>
        <dbReference type="EMBL" id="QDZ77599.1"/>
    </source>
</evidence>
<evidence type="ECO:0000313" key="2">
    <source>
        <dbReference type="Proteomes" id="UP000321735"/>
    </source>
</evidence>
<dbReference type="EMBL" id="CP031778">
    <property type="protein sequence ID" value="QDZ77599.1"/>
    <property type="molecule type" value="Genomic_DNA"/>
</dbReference>
<name>A0A9X7M2M8_BACCE</name>
<organism evidence="1 2">
    <name type="scientific">Bacillus cereus</name>
    <dbReference type="NCBI Taxonomy" id="1396"/>
    <lineage>
        <taxon>Bacteria</taxon>
        <taxon>Bacillati</taxon>
        <taxon>Bacillota</taxon>
        <taxon>Bacilli</taxon>
        <taxon>Bacillales</taxon>
        <taxon>Bacillaceae</taxon>
        <taxon>Bacillus</taxon>
        <taxon>Bacillus cereus group</taxon>
    </lineage>
</organism>
<dbReference type="Proteomes" id="UP000321735">
    <property type="component" value="Chromosome"/>
</dbReference>
<reference evidence="1 2" key="1">
    <citation type="journal article" date="2019" name="Ecotoxicol. Environ. Saf.">
        <title>Microbial characterization of heavy metal resistant bacterial strains isolated from an electroplating wastewater treatment plant.</title>
        <authorList>
            <person name="Cai X."/>
            <person name="Zheng X."/>
            <person name="Zhang D."/>
            <person name="Iqbal W."/>
            <person name="Liu C."/>
            <person name="Yang B."/>
            <person name="Zhao X."/>
            <person name="Lu X."/>
            <person name="Mao Y."/>
        </authorList>
    </citation>
    <scope>NUCLEOTIDE SEQUENCE [LARGE SCALE GENOMIC DNA]</scope>
    <source>
        <strain evidence="1 2">Co1-1</strain>
    </source>
</reference>
<dbReference type="AlphaFoldDB" id="A0A9X7M2M8"/>
<gene>
    <name evidence="1" type="ORF">D0437_34075</name>
</gene>
<proteinExistence type="predicted"/>
<accession>A0A9X7M2M8</accession>